<proteinExistence type="predicted"/>
<dbReference type="EMBL" id="JBGBPQ010000027">
    <property type="protein sequence ID" value="KAL1498502.1"/>
    <property type="molecule type" value="Genomic_DNA"/>
</dbReference>
<evidence type="ECO:0000313" key="2">
    <source>
        <dbReference type="Proteomes" id="UP001515480"/>
    </source>
</evidence>
<dbReference type="InterPro" id="IPR029044">
    <property type="entry name" value="Nucleotide-diphossugar_trans"/>
</dbReference>
<comment type="caution">
    <text evidence="1">The sequence shown here is derived from an EMBL/GenBank/DDBJ whole genome shotgun (WGS) entry which is preliminary data.</text>
</comment>
<gene>
    <name evidence="1" type="ORF">AB1Y20_013826</name>
</gene>
<dbReference type="Proteomes" id="UP001515480">
    <property type="component" value="Unassembled WGS sequence"/>
</dbReference>
<reference evidence="1 2" key="1">
    <citation type="journal article" date="2024" name="Science">
        <title>Giant polyketide synthase enzymes in the biosynthesis of giant marine polyether toxins.</title>
        <authorList>
            <person name="Fallon T.R."/>
            <person name="Shende V.V."/>
            <person name="Wierzbicki I.H."/>
            <person name="Pendleton A.L."/>
            <person name="Watervoot N.F."/>
            <person name="Auber R.P."/>
            <person name="Gonzalez D.J."/>
            <person name="Wisecaver J.H."/>
            <person name="Moore B.S."/>
        </authorList>
    </citation>
    <scope>NUCLEOTIDE SEQUENCE [LARGE SCALE GENOMIC DNA]</scope>
    <source>
        <strain evidence="1 2">12B1</strain>
    </source>
</reference>
<evidence type="ECO:0008006" key="3">
    <source>
        <dbReference type="Google" id="ProtNLM"/>
    </source>
</evidence>
<accession>A0AB34IGI4</accession>
<keyword evidence="2" id="KW-1185">Reference proteome</keyword>
<dbReference type="SUPFAM" id="SSF53448">
    <property type="entry name" value="Nucleotide-diphospho-sugar transferases"/>
    <property type="match status" value="1"/>
</dbReference>
<name>A0AB34IGI4_PRYPA</name>
<sequence>MDPVSMHASRPSLSTRPSSSGVLMCVFFDAEPGRRVLDEAPIAAAQLKKVMSPPYPILLLANAKARSMLVRADARAVFDRSRELHLDRRILEFDRGTWRGVRYARPYLHKLSCLLQSDFNQTVFIDCDTFVVQPSLIHHMLTSVLAVADVAMPMDPGREAHLSIGSPPWISSSSSGPPPLCSALMAYSKSPIADALWLGAARRLLGRAHPEVRQGDQEMVWFEWTQGVGRSMRILPLPEEYFCPLESKQRVPRVDDPSRPLTWHTSWRRGNYICRAVHGHQFTSLFRAML</sequence>
<organism evidence="1 2">
    <name type="scientific">Prymnesium parvum</name>
    <name type="common">Toxic golden alga</name>
    <dbReference type="NCBI Taxonomy" id="97485"/>
    <lineage>
        <taxon>Eukaryota</taxon>
        <taxon>Haptista</taxon>
        <taxon>Haptophyta</taxon>
        <taxon>Prymnesiophyceae</taxon>
        <taxon>Prymnesiales</taxon>
        <taxon>Prymnesiaceae</taxon>
        <taxon>Prymnesium</taxon>
    </lineage>
</organism>
<evidence type="ECO:0000313" key="1">
    <source>
        <dbReference type="EMBL" id="KAL1498502.1"/>
    </source>
</evidence>
<dbReference type="AlphaFoldDB" id="A0AB34IGI4"/>
<protein>
    <recommendedName>
        <fullName evidence="3">Hexosyltransferase</fullName>
    </recommendedName>
</protein>